<evidence type="ECO:0000313" key="4">
    <source>
        <dbReference type="Proteomes" id="UP000092743"/>
    </source>
</evidence>
<dbReference type="InterPro" id="IPR024937">
    <property type="entry name" value="Domain_X"/>
</dbReference>
<evidence type="ECO:0000259" key="1">
    <source>
        <dbReference type="PROSITE" id="PS50878"/>
    </source>
</evidence>
<gene>
    <name evidence="2" type="primary">ltrA_2</name>
    <name evidence="3" type="synonym">ltrA_3</name>
    <name evidence="2" type="ORF">BT246_64300</name>
    <name evidence="3" type="ORF">BT246_68470</name>
</gene>
<dbReference type="EMBL" id="CP015351">
    <property type="protein sequence ID" value="ANS51722.1"/>
    <property type="molecule type" value="Genomic_DNA"/>
</dbReference>
<dbReference type="AlphaFoldDB" id="A0A9W3X3W1"/>
<dbReference type="Proteomes" id="UP000092743">
    <property type="component" value="Plasmid p120416"/>
</dbReference>
<dbReference type="CDD" id="cd01651">
    <property type="entry name" value="RT_G2_intron"/>
    <property type="match status" value="1"/>
</dbReference>
<accession>A0A9W3X3W1</accession>
<dbReference type="GO" id="GO:0003964">
    <property type="term" value="F:RNA-directed DNA polymerase activity"/>
    <property type="evidence" value="ECO:0007669"/>
    <property type="project" value="UniProtKB-EC"/>
</dbReference>
<dbReference type="EC" id="2.7.7.49" evidence="2"/>
<reference evidence="2 4" key="1">
    <citation type="submission" date="2016-04" db="EMBL/GenBank/DDBJ databases">
        <title>High quality genome of the nematocidal Bacillus thuringiensis MYBT18246.</title>
        <authorList>
            <person name="Hollensteiner J."/>
            <person name="Poehlein A."/>
            <person name="Sproeer C."/>
            <person name="Bunk B."/>
            <person name="Rosenstiel P."/>
            <person name="Schulenburg H."/>
            <person name="Liesegang H."/>
        </authorList>
    </citation>
    <scope>NUCLEOTIDE SEQUENCE [LARGE SCALE GENOMIC DNA]</scope>
    <source>
        <strain evidence="2 4">MYBT18246</strain>
        <plasmid evidence="3 4">p120416</plasmid>
        <plasmid evidence="2 4">p150790</plasmid>
    </source>
</reference>
<dbReference type="InterPro" id="IPR043502">
    <property type="entry name" value="DNA/RNA_pol_sf"/>
</dbReference>
<evidence type="ECO:0000313" key="3">
    <source>
        <dbReference type="EMBL" id="ANS52138.1"/>
    </source>
</evidence>
<proteinExistence type="predicted"/>
<dbReference type="InterPro" id="IPR000477">
    <property type="entry name" value="RT_dom"/>
</dbReference>
<sequence length="606" mass="71775">MRNPKIVLDNLSSHATKGHYVFEKLYRNLYNPEFYYLAYQKMYAKEGNLTAGVNDKTIDGMNVDRIAELISQLKAQTYQPTPVKRVYIPKKNGNKRPLGIPSFEDKLIQEIVKNILEAIYEKHFSTSSHGFRPNKSCHTALMQCKNTFNGVKWFIEGDIKSFFDHIHHHILIKLLRRNIKDEKFINLIWKFLRAGYVENWVFHNTYSGTPQGGIISPILANIYLNELDTYIEKYKRNFDRGQKRRQTKQYGTLHAREMTLKRKCREHWHTLDEKKKQEIKKKCKEISSMKRAIYQGEPMDENYKRLQYVRYADDFILGVIGSKEEAIRLKEDIHEFLRNHLGLELSLDKTLITHSSKAAKFLSYDIKINRSSQVKKTKRGYLRRTQLGVCHLQLSKDIWFEKLLALDVLFITKENTWKPKHRAYLITKDDLEIVSIYNAEIRGLYNYFKLACNVSTLNNFKYIMEYSMYKTFAAKYKTSIGKIRKKYNINGKFAVTYKTKNGMKTRFLYHDGFRWVKSIKDKNINIDETPNTLTYTWRTSLTERLLAEKCEWCESKGIKIHIHHIRKLKDLKGKKLWEQQMIARQRKTLALCEKCHRDLHAGRLDG</sequence>
<dbReference type="PROSITE" id="PS50878">
    <property type="entry name" value="RT_POL"/>
    <property type="match status" value="1"/>
</dbReference>
<keyword evidence="2" id="KW-0614">Plasmid</keyword>
<organism evidence="2 4">
    <name type="scientific">Bacillus thuringiensis</name>
    <dbReference type="NCBI Taxonomy" id="1428"/>
    <lineage>
        <taxon>Bacteria</taxon>
        <taxon>Bacillati</taxon>
        <taxon>Bacillota</taxon>
        <taxon>Bacilli</taxon>
        <taxon>Bacillales</taxon>
        <taxon>Bacillaceae</taxon>
        <taxon>Bacillus</taxon>
        <taxon>Bacillus cereus group</taxon>
    </lineage>
</organism>
<feature type="domain" description="Reverse transcriptase" evidence="1">
    <location>
        <begin position="69"/>
        <end position="366"/>
    </location>
</feature>
<geneLocation type="plasmid" evidence="3 4">
    <name>p120416</name>
</geneLocation>
<keyword evidence="2" id="KW-0548">Nucleotidyltransferase</keyword>
<dbReference type="GO" id="GO:0006397">
    <property type="term" value="P:mRNA processing"/>
    <property type="evidence" value="ECO:0007669"/>
    <property type="project" value="InterPro"/>
</dbReference>
<dbReference type="InterPro" id="IPR051083">
    <property type="entry name" value="GrpII_Intron_Splice-Mob/Def"/>
</dbReference>
<dbReference type="RefSeq" id="WP_065486243.1">
    <property type="nucleotide sequence ID" value="NZ_CP015351.1"/>
</dbReference>
<dbReference type="Pfam" id="PF21368">
    <property type="entry name" value="AI2M-like_HNH"/>
    <property type="match status" value="1"/>
</dbReference>
<evidence type="ECO:0000313" key="2">
    <source>
        <dbReference type="EMBL" id="ANS51722.1"/>
    </source>
</evidence>
<geneLocation type="plasmid" evidence="2 4">
    <name>p150790</name>
</geneLocation>
<dbReference type="SUPFAM" id="SSF56672">
    <property type="entry name" value="DNA/RNA polymerases"/>
    <property type="match status" value="1"/>
</dbReference>
<dbReference type="InterPro" id="IPR049030">
    <property type="entry name" value="AI2M-like_HNH"/>
</dbReference>
<keyword evidence="2" id="KW-0808">Transferase</keyword>
<name>A0A9W3X3W1_BACTU</name>
<dbReference type="PANTHER" id="PTHR34047">
    <property type="entry name" value="NUCLEAR INTRON MATURASE 1, MITOCHONDRIAL-RELATED"/>
    <property type="match status" value="1"/>
</dbReference>
<protein>
    <submittedName>
        <fullName evidence="2">Group II intron-encoded protein LtrA</fullName>
        <ecNumber evidence="2">2.7.7.49</ecNumber>
    </submittedName>
</protein>
<dbReference type="Proteomes" id="UP000092743">
    <property type="component" value="Plasmid p150790"/>
</dbReference>
<dbReference type="Pfam" id="PF01348">
    <property type="entry name" value="Intron_maturas2"/>
    <property type="match status" value="1"/>
</dbReference>
<dbReference type="EMBL" id="CP015354">
    <property type="protein sequence ID" value="ANS52138.1"/>
    <property type="molecule type" value="Genomic_DNA"/>
</dbReference>
<dbReference type="Pfam" id="PF00078">
    <property type="entry name" value="RVT_1"/>
    <property type="match status" value="1"/>
</dbReference>
<dbReference type="PANTHER" id="PTHR34047:SF8">
    <property type="entry name" value="PROTEIN YKFC"/>
    <property type="match status" value="1"/>
</dbReference>